<dbReference type="PANTHER" id="PTHR11005">
    <property type="entry name" value="LYSOSOMAL ACID LIPASE-RELATED"/>
    <property type="match status" value="1"/>
</dbReference>
<keyword evidence="2" id="KW-1133">Transmembrane helix</keyword>
<keyword evidence="2" id="KW-0812">Transmembrane</keyword>
<comment type="caution">
    <text evidence="4">The sequence shown here is derived from an EMBL/GenBank/DDBJ whole genome shotgun (WGS) entry which is preliminary data.</text>
</comment>
<evidence type="ECO:0000313" key="4">
    <source>
        <dbReference type="EMBL" id="KKA27392.1"/>
    </source>
</evidence>
<evidence type="ECO:0000313" key="5">
    <source>
        <dbReference type="Proteomes" id="UP000033483"/>
    </source>
</evidence>
<evidence type="ECO:0000256" key="1">
    <source>
        <dbReference type="SAM" id="MobiDB-lite"/>
    </source>
</evidence>
<dbReference type="Pfam" id="PF04083">
    <property type="entry name" value="Abhydro_lipase"/>
    <property type="match status" value="1"/>
</dbReference>
<dbReference type="GO" id="GO:0006629">
    <property type="term" value="P:lipid metabolic process"/>
    <property type="evidence" value="ECO:0007669"/>
    <property type="project" value="InterPro"/>
</dbReference>
<dbReference type="Gene3D" id="3.40.50.1820">
    <property type="entry name" value="alpha/beta hydrolase"/>
    <property type="match status" value="1"/>
</dbReference>
<dbReference type="InterPro" id="IPR006693">
    <property type="entry name" value="AB_hydrolase_lipase"/>
</dbReference>
<evidence type="ECO:0000256" key="2">
    <source>
        <dbReference type="SAM" id="Phobius"/>
    </source>
</evidence>
<feature type="compositionally biased region" description="Low complexity" evidence="1">
    <location>
        <begin position="1"/>
        <end position="18"/>
    </location>
</feature>
<reference evidence="4 5" key="1">
    <citation type="submission" date="2015-03" db="EMBL/GenBank/DDBJ databases">
        <authorList>
            <person name="Radwan O."/>
            <person name="Al-Naeli F.A."/>
            <person name="Rendon G.A."/>
            <person name="Fields C."/>
        </authorList>
    </citation>
    <scope>NUCLEOTIDE SEQUENCE [LARGE SCALE GENOMIC DNA]</scope>
    <source>
        <strain evidence="4">CR-DP1</strain>
    </source>
</reference>
<dbReference type="OrthoDB" id="6130531at2759"/>
<feature type="transmembrane region" description="Helical" evidence="2">
    <location>
        <begin position="115"/>
        <end position="141"/>
    </location>
</feature>
<protein>
    <recommendedName>
        <fullName evidence="3">Partial AB-hydrolase lipase domain-containing protein</fullName>
    </recommendedName>
</protein>
<dbReference type="SUPFAM" id="SSF53474">
    <property type="entry name" value="alpha/beta-Hydrolases"/>
    <property type="match status" value="1"/>
</dbReference>
<sequence length="594" mass="65550">MASVTVVATKTAPTALTPDAHHHEPTDHELSEPFVISQPASGITHGTSIELVPVHALPASEPLDVPPTAAVARSSPSTATVTAEDKAFAPNFSHLGLGTRIKNRLLQASSYTLSLAFLGTIVSAALLSRIPPTLVAAFYRLTPRNHRDMLRPFYTAEQTLFAQRREAAKAWKAGARSTPEDGFVPTEGGEDLLICDVQYYARRVGLDVETFQVQTDDGFIIELWHVFDPRSYTSLPADRRGPRFSGPLPKIPGHNYPVLLLHGLLQSSGAFCVNDDNSLAFSLAKAGYDVWLGNNRCGFRPRHISLQSKDARMWDWDIREMATFDLPALVARVLAETGHSTLGLACHSQGTAQTLIALSRDFVPELSARLSAVCLLAPAAYAGPLVRRPWFRFMSVLPRSLWRVFFGVHSFVPVMMHAHRWAAPRPYGRLGYVVFSFLFGWTDARWDRGLRNRMFRFAPVHVSAGLMAWWLGRDGFAHAGSILQNASEDSEVPADADHVDKTAWYPPGTPAMGLWICGSDGLVDGQKLLDRLQSEKEPHARVVHAKVIPEYEHLDVLWAMDAPQKVNCEVSRVIWQTCPVRSSCVVPVGCEGEE</sequence>
<feature type="compositionally biased region" description="Basic and acidic residues" evidence="1">
    <location>
        <begin position="19"/>
        <end position="29"/>
    </location>
</feature>
<organism evidence="4 5">
    <name type="scientific">Thielaviopsis punctulata</name>
    <dbReference type="NCBI Taxonomy" id="72032"/>
    <lineage>
        <taxon>Eukaryota</taxon>
        <taxon>Fungi</taxon>
        <taxon>Dikarya</taxon>
        <taxon>Ascomycota</taxon>
        <taxon>Pezizomycotina</taxon>
        <taxon>Sordariomycetes</taxon>
        <taxon>Hypocreomycetidae</taxon>
        <taxon>Microascales</taxon>
        <taxon>Ceratocystidaceae</taxon>
        <taxon>Thielaviopsis</taxon>
    </lineage>
</organism>
<keyword evidence="5" id="KW-1185">Reference proteome</keyword>
<feature type="region of interest" description="Disordered" evidence="1">
    <location>
        <begin position="1"/>
        <end position="29"/>
    </location>
</feature>
<dbReference type="FunFam" id="3.40.50.1820:FF:000193">
    <property type="entry name" value="Ab-hydrolase associated lipase"/>
    <property type="match status" value="1"/>
</dbReference>
<gene>
    <name evidence="4" type="ORF">TD95_000490</name>
</gene>
<dbReference type="InterPro" id="IPR029058">
    <property type="entry name" value="AB_hydrolase_fold"/>
</dbReference>
<dbReference type="EMBL" id="LAEV01001761">
    <property type="protein sequence ID" value="KKA27392.1"/>
    <property type="molecule type" value="Genomic_DNA"/>
</dbReference>
<evidence type="ECO:0000259" key="3">
    <source>
        <dbReference type="Pfam" id="PF04083"/>
    </source>
</evidence>
<name>A0A0F4ZA18_9PEZI</name>
<proteinExistence type="predicted"/>
<dbReference type="AlphaFoldDB" id="A0A0F4ZA18"/>
<dbReference type="Proteomes" id="UP000033483">
    <property type="component" value="Unassembled WGS sequence"/>
</dbReference>
<feature type="domain" description="Partial AB-hydrolase lipase" evidence="3">
    <location>
        <begin position="197"/>
        <end position="274"/>
    </location>
</feature>
<accession>A0A0F4ZA18</accession>
<keyword evidence="2" id="KW-0472">Membrane</keyword>